<reference evidence="5 6" key="1">
    <citation type="submission" date="2017-04" db="EMBL/GenBank/DDBJ databases">
        <authorList>
            <person name="Afonso C.L."/>
            <person name="Miller P.J."/>
            <person name="Scott M.A."/>
            <person name="Spackman E."/>
            <person name="Goraichik I."/>
            <person name="Dimitrov K.M."/>
            <person name="Suarez D.L."/>
            <person name="Swayne D.E."/>
        </authorList>
    </citation>
    <scope>NUCLEOTIDE SEQUENCE [LARGE SCALE GENOMIC DNA]</scope>
    <source>
        <strain evidence="5 6">11</strain>
    </source>
</reference>
<evidence type="ECO:0000256" key="3">
    <source>
        <dbReference type="ARBA" id="ARBA00022840"/>
    </source>
</evidence>
<name>A0A1X7LKV8_9BACL</name>
<dbReference type="FunFam" id="3.40.50.300:FF:001548">
    <property type="entry name" value="ABC efflux transporter ATP-binding protein"/>
    <property type="match status" value="1"/>
</dbReference>
<dbReference type="PANTHER" id="PTHR42711:SF17">
    <property type="entry name" value="ABC TRANSPORTER ATP-BINDING PROTEIN"/>
    <property type="match status" value="1"/>
</dbReference>
<keyword evidence="6" id="KW-1185">Reference proteome</keyword>
<dbReference type="InterPro" id="IPR017871">
    <property type="entry name" value="ABC_transporter-like_CS"/>
</dbReference>
<dbReference type="Gene3D" id="3.40.50.300">
    <property type="entry name" value="P-loop containing nucleotide triphosphate hydrolases"/>
    <property type="match status" value="1"/>
</dbReference>
<keyword evidence="2" id="KW-0547">Nucleotide-binding</keyword>
<dbReference type="GO" id="GO:0016887">
    <property type="term" value="F:ATP hydrolysis activity"/>
    <property type="evidence" value="ECO:0007669"/>
    <property type="project" value="InterPro"/>
</dbReference>
<dbReference type="InterPro" id="IPR003439">
    <property type="entry name" value="ABC_transporter-like_ATP-bd"/>
</dbReference>
<evidence type="ECO:0000256" key="1">
    <source>
        <dbReference type="ARBA" id="ARBA00022448"/>
    </source>
</evidence>
<protein>
    <submittedName>
        <fullName evidence="5">ABC-2 type transport system ATP-binding protein</fullName>
    </submittedName>
</protein>
<dbReference type="PROSITE" id="PS00211">
    <property type="entry name" value="ABC_TRANSPORTER_1"/>
    <property type="match status" value="1"/>
</dbReference>
<evidence type="ECO:0000259" key="4">
    <source>
        <dbReference type="PROSITE" id="PS50893"/>
    </source>
</evidence>
<dbReference type="GO" id="GO:0005524">
    <property type="term" value="F:ATP binding"/>
    <property type="evidence" value="ECO:0007669"/>
    <property type="project" value="UniProtKB-KW"/>
</dbReference>
<dbReference type="Pfam" id="PF00005">
    <property type="entry name" value="ABC_tran"/>
    <property type="match status" value="1"/>
</dbReference>
<dbReference type="PROSITE" id="PS50893">
    <property type="entry name" value="ABC_TRANSPORTER_2"/>
    <property type="match status" value="1"/>
</dbReference>
<organism evidence="5 6">
    <name type="scientific">Paenibacillus aquistagni</name>
    <dbReference type="NCBI Taxonomy" id="1852522"/>
    <lineage>
        <taxon>Bacteria</taxon>
        <taxon>Bacillati</taxon>
        <taxon>Bacillota</taxon>
        <taxon>Bacilli</taxon>
        <taxon>Bacillales</taxon>
        <taxon>Paenibacillaceae</taxon>
        <taxon>Paenibacillus</taxon>
    </lineage>
</organism>
<feature type="domain" description="ABC transporter" evidence="4">
    <location>
        <begin position="5"/>
        <end position="229"/>
    </location>
</feature>
<gene>
    <name evidence="5" type="ORF">SAMN06295960_3631</name>
</gene>
<dbReference type="InterPro" id="IPR027417">
    <property type="entry name" value="P-loop_NTPase"/>
</dbReference>
<dbReference type="AlphaFoldDB" id="A0A1X7LKV8"/>
<keyword evidence="1" id="KW-0813">Transport</keyword>
<dbReference type="Proteomes" id="UP000193834">
    <property type="component" value="Unassembled WGS sequence"/>
</dbReference>
<accession>A0A1X7LKV8</accession>
<dbReference type="PANTHER" id="PTHR42711">
    <property type="entry name" value="ABC TRANSPORTER ATP-BINDING PROTEIN"/>
    <property type="match status" value="1"/>
</dbReference>
<dbReference type="InterPro" id="IPR050763">
    <property type="entry name" value="ABC_transporter_ATP-binding"/>
</dbReference>
<dbReference type="SMART" id="SM00382">
    <property type="entry name" value="AAA"/>
    <property type="match status" value="1"/>
</dbReference>
<dbReference type="SUPFAM" id="SSF52540">
    <property type="entry name" value="P-loop containing nucleoside triphosphate hydrolases"/>
    <property type="match status" value="1"/>
</dbReference>
<dbReference type="InterPro" id="IPR003593">
    <property type="entry name" value="AAA+_ATPase"/>
</dbReference>
<sequence length="299" mass="33622">MREIVKVERASKTYKEHRAVHDVSFSIREGEIVAILGPNGAGKTTTLSMILGLIKPTSGEVRLFGKEPTERTVRERMGMMLQEVSVMGGLKVKELLELFRHYYPNPLALKEIIALTALTESELGMRVEKLSGGQKRRLNFALSLAGNPDLLLFDEPTVGMDTTSRQRFWHTVHTLSEQGKTIIFTTHYLQEADDVAKRIVLFNQGRIVADDTPSAIKGKITKSYVTFKAKPQWVKLLAGFPEVIDIRQEDDIIRVETEDTDAVLALLFHERVGASSIRIEQGKLDEVFERLTADMKEVG</sequence>
<proteinExistence type="predicted"/>
<keyword evidence="3 5" id="KW-0067">ATP-binding</keyword>
<evidence type="ECO:0000313" key="5">
    <source>
        <dbReference type="EMBL" id="SMG53983.1"/>
    </source>
</evidence>
<dbReference type="CDD" id="cd03230">
    <property type="entry name" value="ABC_DR_subfamily_A"/>
    <property type="match status" value="1"/>
</dbReference>
<evidence type="ECO:0000256" key="2">
    <source>
        <dbReference type="ARBA" id="ARBA00022741"/>
    </source>
</evidence>
<evidence type="ECO:0000313" key="6">
    <source>
        <dbReference type="Proteomes" id="UP000193834"/>
    </source>
</evidence>
<dbReference type="EMBL" id="FXAZ01000005">
    <property type="protein sequence ID" value="SMG53983.1"/>
    <property type="molecule type" value="Genomic_DNA"/>
</dbReference>
<dbReference type="STRING" id="1852522.SAMN06295960_3631"/>
<dbReference type="OrthoDB" id="9804819at2"/>
<dbReference type="RefSeq" id="WP_085496506.1">
    <property type="nucleotide sequence ID" value="NZ_FXAZ01000005.1"/>
</dbReference>